<keyword evidence="2" id="KW-1185">Reference proteome</keyword>
<organism evidence="1">
    <name type="scientific">Vecturithrix granuli</name>
    <dbReference type="NCBI Taxonomy" id="1499967"/>
    <lineage>
        <taxon>Bacteria</taxon>
        <taxon>Candidatus Moduliflexota</taxon>
        <taxon>Candidatus Vecturitrichia</taxon>
        <taxon>Candidatus Vecturitrichales</taxon>
        <taxon>Candidatus Vecturitrichaceae</taxon>
        <taxon>Candidatus Vecturithrix</taxon>
    </lineage>
</organism>
<name>A0A081C0D0_VECG1</name>
<dbReference type="InterPro" id="IPR010985">
    <property type="entry name" value="Ribbon_hlx_hlx"/>
</dbReference>
<dbReference type="Proteomes" id="UP000030661">
    <property type="component" value="Unassembled WGS sequence"/>
</dbReference>
<dbReference type="Gene3D" id="3.30.160.250">
    <property type="match status" value="1"/>
</dbReference>
<sequence length="109" mass="12291">MTLKNDRYTYRITWSEEDQEYVGLCVEFPSLSWLEESPEAALKGIRNVVAEVVEDMQAQGETIPEPIACKQYSGKFLVRVPPEIHRHLVIQAAESGVSLNRLASAKLSQ</sequence>
<dbReference type="SUPFAM" id="SSF47598">
    <property type="entry name" value="Ribbon-helix-helix"/>
    <property type="match status" value="1"/>
</dbReference>
<dbReference type="InterPro" id="IPR008651">
    <property type="entry name" value="Uncharacterised_HicB"/>
</dbReference>
<accession>A0A081C0D0</accession>
<evidence type="ECO:0000313" key="2">
    <source>
        <dbReference type="Proteomes" id="UP000030661"/>
    </source>
</evidence>
<dbReference type="STRING" id="1499967.U27_05008"/>
<dbReference type="GO" id="GO:0006355">
    <property type="term" value="P:regulation of DNA-templated transcription"/>
    <property type="evidence" value="ECO:0007669"/>
    <property type="project" value="InterPro"/>
</dbReference>
<gene>
    <name evidence="1" type="ORF">U27_05008</name>
</gene>
<proteinExistence type="predicted"/>
<dbReference type="AlphaFoldDB" id="A0A081C0D0"/>
<dbReference type="HOGENOM" id="CLU_125405_1_0_0"/>
<dbReference type="eggNOG" id="COG4226">
    <property type="taxonomic scope" value="Bacteria"/>
</dbReference>
<evidence type="ECO:0000313" key="1">
    <source>
        <dbReference type="EMBL" id="GAK58035.1"/>
    </source>
</evidence>
<dbReference type="Pfam" id="PF05534">
    <property type="entry name" value="HicB"/>
    <property type="match status" value="1"/>
</dbReference>
<reference evidence="1" key="1">
    <citation type="journal article" date="2015" name="PeerJ">
        <title>First genomic representation of candidate bacterial phylum KSB3 points to enhanced environmental sensing as a trigger of wastewater bulking.</title>
        <authorList>
            <person name="Sekiguchi Y."/>
            <person name="Ohashi A."/>
            <person name="Parks D.H."/>
            <person name="Yamauchi T."/>
            <person name="Tyson G.W."/>
            <person name="Hugenholtz P."/>
        </authorList>
    </citation>
    <scope>NUCLEOTIDE SEQUENCE [LARGE SCALE GENOMIC DNA]</scope>
</reference>
<dbReference type="EMBL" id="DF820466">
    <property type="protein sequence ID" value="GAK58035.1"/>
    <property type="molecule type" value="Genomic_DNA"/>
</dbReference>
<dbReference type="SUPFAM" id="SSF143100">
    <property type="entry name" value="TTHA1013/TTHA0281-like"/>
    <property type="match status" value="1"/>
</dbReference>
<dbReference type="InterPro" id="IPR035069">
    <property type="entry name" value="TTHA1013/TTHA0281-like"/>
</dbReference>
<protein>
    <submittedName>
        <fullName evidence="1">HicB family protein</fullName>
    </submittedName>
</protein>